<dbReference type="RefSeq" id="WP_228483616.1">
    <property type="nucleotide sequence ID" value="NZ_JADIXP010000050.1"/>
</dbReference>
<dbReference type="AlphaFoldDB" id="A0ABD4KG93"/>
<evidence type="ECO:0000313" key="1">
    <source>
        <dbReference type="EMBL" id="MBF4180809.1"/>
    </source>
</evidence>
<feature type="non-terminal residue" evidence="1">
    <location>
        <position position="1"/>
    </location>
</feature>
<sequence>TNIAFAKVSTNAFEARRYGYLRDTDTIIFNTAQRVEVALKRAKYEAETNYIPNPRHQYIALGEDFKALIQGQLDAQRRGHFISDHDYHIALN</sequence>
<gene>
    <name evidence="1" type="ORF">ISP11_23445</name>
</gene>
<organism evidence="1 2">
    <name type="scientific">Lelliottia nimipressuralis</name>
    <dbReference type="NCBI Taxonomy" id="69220"/>
    <lineage>
        <taxon>Bacteria</taxon>
        <taxon>Pseudomonadati</taxon>
        <taxon>Pseudomonadota</taxon>
        <taxon>Gammaproteobacteria</taxon>
        <taxon>Enterobacterales</taxon>
        <taxon>Enterobacteriaceae</taxon>
        <taxon>Lelliottia</taxon>
    </lineage>
</organism>
<comment type="caution">
    <text evidence="1">The sequence shown here is derived from an EMBL/GenBank/DDBJ whole genome shotgun (WGS) entry which is preliminary data.</text>
</comment>
<dbReference type="Proteomes" id="UP000628560">
    <property type="component" value="Unassembled WGS sequence"/>
</dbReference>
<protein>
    <submittedName>
        <fullName evidence="1">3-hydroxyacyl-CoA dehydrogenase</fullName>
    </submittedName>
</protein>
<name>A0ABD4KG93_9ENTR</name>
<accession>A0ABD4KG93</accession>
<evidence type="ECO:0000313" key="2">
    <source>
        <dbReference type="Proteomes" id="UP000628560"/>
    </source>
</evidence>
<proteinExistence type="predicted"/>
<reference evidence="1 2" key="1">
    <citation type="submission" date="2020-11" db="EMBL/GenBank/DDBJ databases">
        <title>Identification of Lelliottia nimipressuralis from Wound Infection by Whole Genome-Based Bacterial Identification.</title>
        <authorList>
            <person name="Navarathna D.H."/>
            <person name="Choi H."/>
            <person name="Jinadatha C."/>
            <person name="Chatterjee P."/>
            <person name="Hwang M."/>
        </authorList>
    </citation>
    <scope>NUCLEOTIDE SEQUENCE [LARGE SCALE GENOMIC DNA]</scope>
    <source>
        <strain evidence="1 2">DN2020</strain>
    </source>
</reference>
<dbReference type="EMBL" id="JADIXP010000050">
    <property type="protein sequence ID" value="MBF4180809.1"/>
    <property type="molecule type" value="Genomic_DNA"/>
</dbReference>
<feature type="non-terminal residue" evidence="1">
    <location>
        <position position="92"/>
    </location>
</feature>